<name>A0ABT0S8W4_9SPHN</name>
<dbReference type="RefSeq" id="WP_249915004.1">
    <property type="nucleotide sequence ID" value="NZ_JAMGBB010000001.1"/>
</dbReference>
<evidence type="ECO:0000313" key="3">
    <source>
        <dbReference type="Proteomes" id="UP001165383"/>
    </source>
</evidence>
<keyword evidence="3" id="KW-1185">Reference proteome</keyword>
<dbReference type="EMBL" id="JAMGBB010000001">
    <property type="protein sequence ID" value="MCL6740579.1"/>
    <property type="molecule type" value="Genomic_DNA"/>
</dbReference>
<feature type="signal peptide" evidence="1">
    <location>
        <begin position="1"/>
        <end position="26"/>
    </location>
</feature>
<evidence type="ECO:0008006" key="4">
    <source>
        <dbReference type="Google" id="ProtNLM"/>
    </source>
</evidence>
<protein>
    <recommendedName>
        <fullName evidence="4">17 kDa surface antigen</fullName>
    </recommendedName>
</protein>
<comment type="caution">
    <text evidence="2">The sequence shown here is derived from an EMBL/GenBank/DDBJ whole genome shotgun (WGS) entry which is preliminary data.</text>
</comment>
<dbReference type="Proteomes" id="UP001165383">
    <property type="component" value="Unassembled WGS sequence"/>
</dbReference>
<gene>
    <name evidence="2" type="ORF">LZ518_05465</name>
</gene>
<sequence length="204" mass="21544">MTNLSRALIGTAGLAAALTIASPVSAQQPYPYGNPNTGIVGAIINSVTGGGYGQYPQGAYGYGQYPQGNYGYGQTSQRAAVGMCAAAAEQRISGNYRGQPGYGYNNGYANNGYQQGYANGYVAQGHVLGITNVERRNNGSLRVSGVANSGRAYGYNNQGYYNGYNGQNAYANQAADLRFTCKVSTRGQVTDVNINRNQVAYRGY</sequence>
<proteinExistence type="predicted"/>
<organism evidence="2 3">
    <name type="scientific">Sphingomonas brevis</name>
    <dbReference type="NCBI Taxonomy" id="2908206"/>
    <lineage>
        <taxon>Bacteria</taxon>
        <taxon>Pseudomonadati</taxon>
        <taxon>Pseudomonadota</taxon>
        <taxon>Alphaproteobacteria</taxon>
        <taxon>Sphingomonadales</taxon>
        <taxon>Sphingomonadaceae</taxon>
        <taxon>Sphingomonas</taxon>
    </lineage>
</organism>
<keyword evidence="1" id="KW-0732">Signal</keyword>
<evidence type="ECO:0000313" key="2">
    <source>
        <dbReference type="EMBL" id="MCL6740579.1"/>
    </source>
</evidence>
<evidence type="ECO:0000256" key="1">
    <source>
        <dbReference type="SAM" id="SignalP"/>
    </source>
</evidence>
<reference evidence="2" key="1">
    <citation type="submission" date="2022-05" db="EMBL/GenBank/DDBJ databases">
        <authorList>
            <person name="Jo J.-H."/>
            <person name="Im W.-T."/>
        </authorList>
    </citation>
    <scope>NUCLEOTIDE SEQUENCE</scope>
    <source>
        <strain evidence="2">RB56-2</strain>
    </source>
</reference>
<feature type="chain" id="PRO_5046467058" description="17 kDa surface antigen" evidence="1">
    <location>
        <begin position="27"/>
        <end position="204"/>
    </location>
</feature>
<accession>A0ABT0S8W4</accession>